<feature type="chain" id="PRO_5042595982" description="LysM domain-containing protein" evidence="2">
    <location>
        <begin position="19"/>
        <end position="305"/>
    </location>
</feature>
<evidence type="ECO:0000256" key="1">
    <source>
        <dbReference type="SAM" id="MobiDB-lite"/>
    </source>
</evidence>
<accession>A0AAJ0EQJ2</accession>
<dbReference type="EMBL" id="JAHMHR010000087">
    <property type="protein sequence ID" value="KAK1657634.1"/>
    <property type="molecule type" value="Genomic_DNA"/>
</dbReference>
<reference evidence="3" key="1">
    <citation type="submission" date="2021-06" db="EMBL/GenBank/DDBJ databases">
        <title>Comparative genomics, transcriptomics and evolutionary studies reveal genomic signatures of adaptation to plant cell wall in hemibiotrophic fungi.</title>
        <authorList>
            <consortium name="DOE Joint Genome Institute"/>
            <person name="Baroncelli R."/>
            <person name="Diaz J.F."/>
            <person name="Benocci T."/>
            <person name="Peng M."/>
            <person name="Battaglia E."/>
            <person name="Haridas S."/>
            <person name="Andreopoulos W."/>
            <person name="Labutti K."/>
            <person name="Pangilinan J."/>
            <person name="Floch G.L."/>
            <person name="Makela M.R."/>
            <person name="Henrissat B."/>
            <person name="Grigoriev I.V."/>
            <person name="Crouch J.A."/>
            <person name="De Vries R.P."/>
            <person name="Sukno S.A."/>
            <person name="Thon M.R."/>
        </authorList>
    </citation>
    <scope>NUCLEOTIDE SEQUENCE</scope>
    <source>
        <strain evidence="3">CBS 193.32</strain>
    </source>
</reference>
<dbReference type="RefSeq" id="XP_060422398.1">
    <property type="nucleotide sequence ID" value="XM_060580854.1"/>
</dbReference>
<feature type="region of interest" description="Disordered" evidence="1">
    <location>
        <begin position="102"/>
        <end position="170"/>
    </location>
</feature>
<dbReference type="GeneID" id="85465380"/>
<comment type="caution">
    <text evidence="3">The sequence shown here is derived from an EMBL/GenBank/DDBJ whole genome shotgun (WGS) entry which is preliminary data.</text>
</comment>
<evidence type="ECO:0000313" key="3">
    <source>
        <dbReference type="EMBL" id="KAK1657634.1"/>
    </source>
</evidence>
<protein>
    <recommendedName>
        <fullName evidence="5">LysM domain-containing protein</fullName>
    </recommendedName>
</protein>
<feature type="compositionally biased region" description="Low complexity" evidence="1">
    <location>
        <begin position="104"/>
        <end position="116"/>
    </location>
</feature>
<dbReference type="Proteomes" id="UP001224890">
    <property type="component" value="Unassembled WGS sequence"/>
</dbReference>
<evidence type="ECO:0000256" key="2">
    <source>
        <dbReference type="SAM" id="SignalP"/>
    </source>
</evidence>
<keyword evidence="2" id="KW-0732">Signal</keyword>
<dbReference type="AlphaFoldDB" id="A0AAJ0EQJ2"/>
<feature type="compositionally biased region" description="Polar residues" evidence="1">
    <location>
        <begin position="117"/>
        <end position="154"/>
    </location>
</feature>
<evidence type="ECO:0000313" key="4">
    <source>
        <dbReference type="Proteomes" id="UP001224890"/>
    </source>
</evidence>
<name>A0AAJ0EQJ2_9PEZI</name>
<proteinExistence type="predicted"/>
<feature type="signal peptide" evidence="2">
    <location>
        <begin position="1"/>
        <end position="18"/>
    </location>
</feature>
<evidence type="ECO:0008006" key="5">
    <source>
        <dbReference type="Google" id="ProtNLM"/>
    </source>
</evidence>
<gene>
    <name evidence="3" type="ORF">BDP55DRAFT_760880</name>
</gene>
<keyword evidence="4" id="KW-1185">Reference proteome</keyword>
<organism evidence="3 4">
    <name type="scientific">Colletotrichum godetiae</name>
    <dbReference type="NCBI Taxonomy" id="1209918"/>
    <lineage>
        <taxon>Eukaryota</taxon>
        <taxon>Fungi</taxon>
        <taxon>Dikarya</taxon>
        <taxon>Ascomycota</taxon>
        <taxon>Pezizomycotina</taxon>
        <taxon>Sordariomycetes</taxon>
        <taxon>Hypocreomycetidae</taxon>
        <taxon>Glomerellales</taxon>
        <taxon>Glomerellaceae</taxon>
        <taxon>Colletotrichum</taxon>
        <taxon>Colletotrichum acutatum species complex</taxon>
    </lineage>
</organism>
<sequence>MRSALCIVLVAFSRFAAAICDANDASLWLPNPGDTFDSVLRPLGISAKEFREDNKDVIGDVDRIDYASTYCVHYITSLSKNYYTTSGIRFFSPFSDDYQKTVGTTTQTQTQTQTQTRSTKPEQSPTQAQPLDSSKALQDTQRNSTTGANLTAIPTETERPKTTTDSAATAAPQLSERKCCAQRDREVDLTNDFQTQAEEFCINHGIFNFYPGYILKNRTGNINVKVGEEDFIFSIEWVAACDRWQFQNGLQPAAYDKTITCLSVMSKNFSNCGDGKKSNGGYMDVGCLRYSSRAKGWALGGGSSD</sequence>